<dbReference type="InterPro" id="IPR008377">
    <property type="entry name" value="Sialidase_trypan"/>
</dbReference>
<name>V5B5P2_TRYCR</name>
<gene>
    <name evidence="4" type="ORF">TCDM_11106</name>
</gene>
<feature type="compositionally biased region" description="Low complexity" evidence="1">
    <location>
        <begin position="249"/>
        <end position="259"/>
    </location>
</feature>
<dbReference type="Pfam" id="PF22925">
    <property type="entry name" value="TS_C"/>
    <property type="match status" value="1"/>
</dbReference>
<dbReference type="EMBL" id="AYLP01000306">
    <property type="protein sequence ID" value="ESS61317.1"/>
    <property type="molecule type" value="Genomic_DNA"/>
</dbReference>
<feature type="compositionally biased region" description="Basic and acidic residues" evidence="1">
    <location>
        <begin position="137"/>
        <end position="150"/>
    </location>
</feature>
<protein>
    <submittedName>
        <fullName evidence="4">Trans-sialidase</fullName>
    </submittedName>
</protein>
<feature type="compositionally biased region" description="Polar residues" evidence="1">
    <location>
        <begin position="153"/>
        <end position="170"/>
    </location>
</feature>
<evidence type="ECO:0000256" key="2">
    <source>
        <dbReference type="SAM" id="Phobius"/>
    </source>
</evidence>
<keyword evidence="2" id="KW-1133">Transmembrane helix</keyword>
<keyword evidence="2" id="KW-0812">Transmembrane</keyword>
<dbReference type="Pfam" id="PF11052">
    <property type="entry name" value="Tr-sialidase_C"/>
    <property type="match status" value="1"/>
</dbReference>
<evidence type="ECO:0000313" key="5">
    <source>
        <dbReference type="Proteomes" id="UP000017861"/>
    </source>
</evidence>
<sequence>MGVKINDGKTVLLGLSYDSEKKWKLSCGGGTNTEDHSVTLATEKTHHVVILLRNGTQGSAYVDGQRVGGDVPCALGNKGSGAVSHFYIGGDGNSAGGVSEVQDVSVTVTNVLLYNRPLDDSEINALNTKLSIPKAKDTKTVKVNQPEEIKQATPETETPSSLDGQQQTEQDSLRTGENKGSGVLSTSAASSATSSPAAKETEDQSVSGTSPEGHPNVDVDSSSEEVQTVDAETGDTMQGDGTQQPSVGTPATADANAPTAETMAHDGTAVTPEVGAHSGEDGETVGGTDGQEKEDIHAQHGEVKAAALSSGLGNVSQGNNSDAGTVFGSGLLPSLLLLGLWVFAAL</sequence>
<feature type="transmembrane region" description="Helical" evidence="2">
    <location>
        <begin position="326"/>
        <end position="344"/>
    </location>
</feature>
<dbReference type="Proteomes" id="UP000017861">
    <property type="component" value="Unassembled WGS sequence"/>
</dbReference>
<keyword evidence="2" id="KW-0472">Membrane</keyword>
<feature type="domain" description="Trans-sialidase C-terminal" evidence="3">
    <location>
        <begin position="1"/>
        <end position="120"/>
    </location>
</feature>
<dbReference type="AlphaFoldDB" id="V5B5P2"/>
<dbReference type="PRINTS" id="PR01803">
    <property type="entry name" value="TCSIALIDASE"/>
</dbReference>
<dbReference type="InterPro" id="IPR055239">
    <property type="entry name" value="TS_C"/>
</dbReference>
<accession>V5B5P2</accession>
<dbReference type="GO" id="GO:0004308">
    <property type="term" value="F:exo-alpha-sialidase activity"/>
    <property type="evidence" value="ECO:0007669"/>
    <property type="project" value="InterPro"/>
</dbReference>
<dbReference type="InterPro" id="IPR013320">
    <property type="entry name" value="ConA-like_dom_sf"/>
</dbReference>
<dbReference type="InterPro" id="IPR021287">
    <property type="entry name" value="Trans-sialidase_CS"/>
</dbReference>
<comment type="caution">
    <text evidence="4">The sequence shown here is derived from an EMBL/GenBank/DDBJ whole genome shotgun (WGS) entry which is preliminary data.</text>
</comment>
<feature type="region of interest" description="Disordered" evidence="1">
    <location>
        <begin position="271"/>
        <end position="294"/>
    </location>
</feature>
<feature type="region of interest" description="Disordered" evidence="1">
    <location>
        <begin position="137"/>
        <end position="259"/>
    </location>
</feature>
<feature type="compositionally biased region" description="Polar residues" evidence="1">
    <location>
        <begin position="235"/>
        <end position="247"/>
    </location>
</feature>
<dbReference type="SUPFAM" id="SSF49899">
    <property type="entry name" value="Concanavalin A-like lectins/glucanases"/>
    <property type="match status" value="1"/>
</dbReference>
<reference evidence="4 5" key="1">
    <citation type="journal article" date="2014" name="Genome Announc.">
        <title>Trypanosoma cruzi Clone Dm28c Draft Genome Sequence.</title>
        <authorList>
            <person name="Grisard E.C."/>
            <person name="Teixeira S.M."/>
            <person name="de Almeida L.G."/>
            <person name="Stoco P.H."/>
            <person name="Gerber A.L."/>
            <person name="Talavera-Lopez C."/>
            <person name="Lima O.C."/>
            <person name="Andersson B."/>
            <person name="de Vasconcelos A.T."/>
        </authorList>
    </citation>
    <scope>NUCLEOTIDE SEQUENCE [LARGE SCALE GENOMIC DNA]</scope>
    <source>
        <strain evidence="4 5">Dm28c</strain>
    </source>
</reference>
<organism evidence="4 5">
    <name type="scientific">Trypanosoma cruzi Dm28c</name>
    <dbReference type="NCBI Taxonomy" id="1416333"/>
    <lineage>
        <taxon>Eukaryota</taxon>
        <taxon>Discoba</taxon>
        <taxon>Euglenozoa</taxon>
        <taxon>Kinetoplastea</taxon>
        <taxon>Metakinetoplastina</taxon>
        <taxon>Trypanosomatida</taxon>
        <taxon>Trypanosomatidae</taxon>
        <taxon>Trypanosoma</taxon>
        <taxon>Schizotrypanum</taxon>
    </lineage>
</organism>
<proteinExistence type="predicted"/>
<dbReference type="Gene3D" id="2.60.120.200">
    <property type="match status" value="1"/>
</dbReference>
<evidence type="ECO:0000256" key="1">
    <source>
        <dbReference type="SAM" id="MobiDB-lite"/>
    </source>
</evidence>
<feature type="compositionally biased region" description="Low complexity" evidence="1">
    <location>
        <begin position="185"/>
        <end position="198"/>
    </location>
</feature>
<evidence type="ECO:0000259" key="3">
    <source>
        <dbReference type="Pfam" id="PF22925"/>
    </source>
</evidence>
<dbReference type="VEuPathDB" id="TriTrypDB:TCDM_11106"/>
<evidence type="ECO:0000313" key="4">
    <source>
        <dbReference type="EMBL" id="ESS61317.1"/>
    </source>
</evidence>